<feature type="transmembrane region" description="Helical" evidence="2">
    <location>
        <begin position="106"/>
        <end position="126"/>
    </location>
</feature>
<feature type="compositionally biased region" description="Polar residues" evidence="1">
    <location>
        <begin position="302"/>
        <end position="320"/>
    </location>
</feature>
<feature type="transmembrane region" description="Helical" evidence="2">
    <location>
        <begin position="185"/>
        <end position="204"/>
    </location>
</feature>
<sequence length="361" mass="40639">MVDWNSPQTILANSLTLVKLIHIVDGIYMCVPVCVLRPLLHSHLLRQPCRWEYFTTLWFEWEVLVTKRRQWRWTMLIYIGTRLTALGGVCTELVGFNLTTRFNCQAWLLSVYITCYPAFALNSLLILLRTIAIWERKLIMSVALTAVWLTNVAFLIHGVTLAKGVWLPSANACFVADSQKAKLNVLMSTVTDLILLFAMIIGVLRLQSDSSTWRMLYRHGIVWIFLATVGLVPPTIFLFLNLNEPMNIMFQTPAMVVMTICATRLYRSLVTFGHRSTVSDSFLTSAPLASIQDLPRTVRLPRSSSGWTPSLSTGSRSTGPNAVEFPTSYGRYHAEDLVNDGLKVINEEGGEGENDKAKGVY</sequence>
<dbReference type="AlphaFoldDB" id="A0AAD4LA75"/>
<evidence type="ECO:0000256" key="1">
    <source>
        <dbReference type="SAM" id="MobiDB-lite"/>
    </source>
</evidence>
<keyword evidence="4" id="KW-1185">Reference proteome</keyword>
<evidence type="ECO:0000256" key="2">
    <source>
        <dbReference type="SAM" id="Phobius"/>
    </source>
</evidence>
<dbReference type="Proteomes" id="UP001201163">
    <property type="component" value="Unassembled WGS sequence"/>
</dbReference>
<feature type="transmembrane region" description="Helical" evidence="2">
    <location>
        <begin position="216"/>
        <end position="242"/>
    </location>
</feature>
<gene>
    <name evidence="3" type="ORF">EDB92DRAFT_558077</name>
</gene>
<proteinExistence type="predicted"/>
<protein>
    <submittedName>
        <fullName evidence="3">Uncharacterized protein</fullName>
    </submittedName>
</protein>
<accession>A0AAD4LA75</accession>
<keyword evidence="2" id="KW-0812">Transmembrane</keyword>
<reference evidence="3" key="1">
    <citation type="submission" date="2022-01" db="EMBL/GenBank/DDBJ databases">
        <title>Comparative genomics reveals a dynamic genome evolution in the ectomycorrhizal milk-cap (Lactarius) mushrooms.</title>
        <authorList>
            <consortium name="DOE Joint Genome Institute"/>
            <person name="Lebreton A."/>
            <person name="Tang N."/>
            <person name="Kuo A."/>
            <person name="LaButti K."/>
            <person name="Drula E."/>
            <person name="Barry K."/>
            <person name="Clum A."/>
            <person name="Lipzen A."/>
            <person name="Mousain D."/>
            <person name="Ng V."/>
            <person name="Wang R."/>
            <person name="Wang X."/>
            <person name="Dai Y."/>
            <person name="Henrissat B."/>
            <person name="Grigoriev I.V."/>
            <person name="Guerin-Laguette A."/>
            <person name="Yu F."/>
            <person name="Martin F.M."/>
        </authorList>
    </citation>
    <scope>NUCLEOTIDE SEQUENCE</scope>
    <source>
        <strain evidence="3">QP</strain>
    </source>
</reference>
<comment type="caution">
    <text evidence="3">The sequence shown here is derived from an EMBL/GenBank/DDBJ whole genome shotgun (WGS) entry which is preliminary data.</text>
</comment>
<organism evidence="3 4">
    <name type="scientific">Lactarius akahatsu</name>
    <dbReference type="NCBI Taxonomy" id="416441"/>
    <lineage>
        <taxon>Eukaryota</taxon>
        <taxon>Fungi</taxon>
        <taxon>Dikarya</taxon>
        <taxon>Basidiomycota</taxon>
        <taxon>Agaricomycotina</taxon>
        <taxon>Agaricomycetes</taxon>
        <taxon>Russulales</taxon>
        <taxon>Russulaceae</taxon>
        <taxon>Lactarius</taxon>
    </lineage>
</organism>
<evidence type="ECO:0000313" key="4">
    <source>
        <dbReference type="Proteomes" id="UP001201163"/>
    </source>
</evidence>
<keyword evidence="2" id="KW-0472">Membrane</keyword>
<evidence type="ECO:0000313" key="3">
    <source>
        <dbReference type="EMBL" id="KAH8978516.1"/>
    </source>
</evidence>
<name>A0AAD4LA75_9AGAM</name>
<feature type="transmembrane region" description="Helical" evidence="2">
    <location>
        <begin position="75"/>
        <end position="94"/>
    </location>
</feature>
<feature type="region of interest" description="Disordered" evidence="1">
    <location>
        <begin position="302"/>
        <end position="322"/>
    </location>
</feature>
<keyword evidence="2" id="KW-1133">Transmembrane helix</keyword>
<feature type="transmembrane region" description="Helical" evidence="2">
    <location>
        <begin position="138"/>
        <end position="159"/>
    </location>
</feature>
<dbReference type="EMBL" id="JAKELL010000219">
    <property type="protein sequence ID" value="KAH8978516.1"/>
    <property type="molecule type" value="Genomic_DNA"/>
</dbReference>